<evidence type="ECO:0000256" key="3">
    <source>
        <dbReference type="ARBA" id="ARBA00022692"/>
    </source>
</evidence>
<protein>
    <submittedName>
        <fullName evidence="9">Permease of the drug/metabolite transporter (DMT) superfamily</fullName>
    </submittedName>
</protein>
<comment type="subcellular location">
    <subcellularLocation>
        <location evidence="1">Membrane</location>
        <topology evidence="1">Multi-pass membrane protein</topology>
    </subcellularLocation>
</comment>
<gene>
    <name evidence="9" type="ORF">SAMN04488003_1256</name>
</gene>
<evidence type="ECO:0000256" key="7">
    <source>
        <dbReference type="SAM" id="SignalP"/>
    </source>
</evidence>
<feature type="transmembrane region" description="Helical" evidence="6">
    <location>
        <begin position="178"/>
        <end position="196"/>
    </location>
</feature>
<dbReference type="AlphaFoldDB" id="A0A1H8IB27"/>
<dbReference type="Pfam" id="PF00892">
    <property type="entry name" value="EamA"/>
    <property type="match status" value="2"/>
</dbReference>
<keyword evidence="4 6" id="KW-1133">Transmembrane helix</keyword>
<feature type="domain" description="EamA" evidence="8">
    <location>
        <begin position="6"/>
        <end position="138"/>
    </location>
</feature>
<feature type="transmembrane region" description="Helical" evidence="6">
    <location>
        <begin position="149"/>
        <end position="166"/>
    </location>
</feature>
<keyword evidence="7" id="KW-0732">Signal</keyword>
<dbReference type="SUPFAM" id="SSF103481">
    <property type="entry name" value="Multidrug resistance efflux transporter EmrE"/>
    <property type="match status" value="2"/>
</dbReference>
<organism evidence="9 10">
    <name type="scientific">Loktanella fryxellensis</name>
    <dbReference type="NCBI Taxonomy" id="245187"/>
    <lineage>
        <taxon>Bacteria</taxon>
        <taxon>Pseudomonadati</taxon>
        <taxon>Pseudomonadota</taxon>
        <taxon>Alphaproteobacteria</taxon>
        <taxon>Rhodobacterales</taxon>
        <taxon>Roseobacteraceae</taxon>
        <taxon>Loktanella</taxon>
    </lineage>
</organism>
<dbReference type="RefSeq" id="WP_089905108.1">
    <property type="nucleotide sequence ID" value="NZ_FOCI01000025.1"/>
</dbReference>
<evidence type="ECO:0000313" key="10">
    <source>
        <dbReference type="Proteomes" id="UP000199585"/>
    </source>
</evidence>
<comment type="similarity">
    <text evidence="2">Belongs to the drug/metabolite transporter (DMT) superfamily. 10 TMS drug/metabolite exporter (DME) (TC 2.A.7.3) family.</text>
</comment>
<feature type="signal peptide" evidence="7">
    <location>
        <begin position="1"/>
        <end position="22"/>
    </location>
</feature>
<evidence type="ECO:0000313" key="9">
    <source>
        <dbReference type="EMBL" id="SEN65963.1"/>
    </source>
</evidence>
<keyword evidence="3 6" id="KW-0812">Transmembrane</keyword>
<sequence length="305" mass="32231">MTATLRACLWMIGAVLSFTAMAIAGRQVSTVHDTFEIMTYRSLLGIGIVFAAARIAGTWHEINGQQLGLHGLRNVAHFTGQNLWFYAIAVLPLAQVFALEFTTPIWVLLLAPLLLGERLTRIGLIAALIGFAGVLVVTRPGSTPLSPGVVAAALCAVGFAISALLTRRLTRTQSVTCILFHLCVMQTAFGLICGLIDGQMAWPNLATLPWLTVIGVAGLFAHFCLTTALGLAPASTVMPVDYIRLPAAALVGALLYGEAIDPFILLGAVLIIAGNMLNLTQRQASPTAAPVPLGKRDTDQSPASH</sequence>
<name>A0A1H8IB27_9RHOB</name>
<evidence type="ECO:0000256" key="1">
    <source>
        <dbReference type="ARBA" id="ARBA00004141"/>
    </source>
</evidence>
<feature type="transmembrane region" description="Helical" evidence="6">
    <location>
        <begin position="83"/>
        <end position="107"/>
    </location>
</feature>
<dbReference type="Proteomes" id="UP000199585">
    <property type="component" value="Unassembled WGS sequence"/>
</dbReference>
<evidence type="ECO:0000256" key="4">
    <source>
        <dbReference type="ARBA" id="ARBA00022989"/>
    </source>
</evidence>
<feature type="transmembrane region" description="Helical" evidence="6">
    <location>
        <begin position="208"/>
        <end position="229"/>
    </location>
</feature>
<accession>A0A1H8IB27</accession>
<keyword evidence="10" id="KW-1185">Reference proteome</keyword>
<dbReference type="InterPro" id="IPR000620">
    <property type="entry name" value="EamA_dom"/>
</dbReference>
<feature type="domain" description="EamA" evidence="8">
    <location>
        <begin position="147"/>
        <end position="279"/>
    </location>
</feature>
<feature type="chain" id="PRO_5011720653" evidence="7">
    <location>
        <begin position="23"/>
        <end position="305"/>
    </location>
</feature>
<dbReference type="EMBL" id="FOCI01000025">
    <property type="protein sequence ID" value="SEN65963.1"/>
    <property type="molecule type" value="Genomic_DNA"/>
</dbReference>
<dbReference type="PANTHER" id="PTHR22911:SF6">
    <property type="entry name" value="SOLUTE CARRIER FAMILY 35 MEMBER G1"/>
    <property type="match status" value="1"/>
</dbReference>
<feature type="transmembrane region" description="Helical" evidence="6">
    <location>
        <begin position="249"/>
        <end position="273"/>
    </location>
</feature>
<evidence type="ECO:0000256" key="5">
    <source>
        <dbReference type="ARBA" id="ARBA00023136"/>
    </source>
</evidence>
<dbReference type="STRING" id="245187.SAMN04488003_1256"/>
<evidence type="ECO:0000256" key="2">
    <source>
        <dbReference type="ARBA" id="ARBA00009853"/>
    </source>
</evidence>
<dbReference type="GO" id="GO:0016020">
    <property type="term" value="C:membrane"/>
    <property type="evidence" value="ECO:0007669"/>
    <property type="project" value="UniProtKB-SubCell"/>
</dbReference>
<keyword evidence="5 6" id="KW-0472">Membrane</keyword>
<proteinExistence type="inferred from homology"/>
<evidence type="ECO:0000256" key="6">
    <source>
        <dbReference type="SAM" id="Phobius"/>
    </source>
</evidence>
<evidence type="ECO:0000259" key="8">
    <source>
        <dbReference type="Pfam" id="PF00892"/>
    </source>
</evidence>
<reference evidence="9 10" key="1">
    <citation type="submission" date="2016-10" db="EMBL/GenBank/DDBJ databases">
        <authorList>
            <person name="de Groot N.N."/>
        </authorList>
    </citation>
    <scope>NUCLEOTIDE SEQUENCE [LARGE SCALE GENOMIC DNA]</scope>
    <source>
        <strain evidence="9 10">DSM 16213</strain>
    </source>
</reference>
<dbReference type="PANTHER" id="PTHR22911">
    <property type="entry name" value="ACYL-MALONYL CONDENSING ENZYME-RELATED"/>
    <property type="match status" value="1"/>
</dbReference>
<feature type="transmembrane region" description="Helical" evidence="6">
    <location>
        <begin position="119"/>
        <end position="137"/>
    </location>
</feature>
<dbReference type="OrthoDB" id="9810329at2"/>
<dbReference type="InterPro" id="IPR037185">
    <property type="entry name" value="EmrE-like"/>
</dbReference>